<feature type="compositionally biased region" description="Basic and acidic residues" evidence="1">
    <location>
        <begin position="770"/>
        <end position="781"/>
    </location>
</feature>
<evidence type="ECO:0000256" key="1">
    <source>
        <dbReference type="SAM" id="MobiDB-lite"/>
    </source>
</evidence>
<gene>
    <name evidence="2" type="ORF">SCF082_LOCUS47396</name>
</gene>
<dbReference type="Pfam" id="PF05725">
    <property type="entry name" value="FNIP"/>
    <property type="match status" value="10"/>
</dbReference>
<organism evidence="2 3">
    <name type="scientific">Durusdinium trenchii</name>
    <dbReference type="NCBI Taxonomy" id="1381693"/>
    <lineage>
        <taxon>Eukaryota</taxon>
        <taxon>Sar</taxon>
        <taxon>Alveolata</taxon>
        <taxon>Dinophyceae</taxon>
        <taxon>Suessiales</taxon>
        <taxon>Symbiodiniaceae</taxon>
        <taxon>Durusdinium</taxon>
    </lineage>
</organism>
<dbReference type="SUPFAM" id="SSF48452">
    <property type="entry name" value="TPR-like"/>
    <property type="match status" value="1"/>
</dbReference>
<dbReference type="PANTHER" id="PTHR32134:SF169">
    <property type="entry name" value="FNIP REPEAT-CONTAINING PROTEIN-RELATED"/>
    <property type="match status" value="1"/>
</dbReference>
<reference evidence="2 3" key="1">
    <citation type="submission" date="2024-02" db="EMBL/GenBank/DDBJ databases">
        <authorList>
            <person name="Chen Y."/>
            <person name="Shah S."/>
            <person name="Dougan E. K."/>
            <person name="Thang M."/>
            <person name="Chan C."/>
        </authorList>
    </citation>
    <scope>NUCLEOTIDE SEQUENCE [LARGE SCALE GENOMIC DNA]</scope>
</reference>
<protein>
    <submittedName>
        <fullName evidence="2">F-box and FNIP repeat-containing protein L60</fullName>
    </submittedName>
</protein>
<dbReference type="PANTHER" id="PTHR32134">
    <property type="entry name" value="FNIP REPEAT-CONTAINING PROTEIN"/>
    <property type="match status" value="1"/>
</dbReference>
<dbReference type="InterPro" id="IPR008615">
    <property type="entry name" value="FNIP"/>
</dbReference>
<feature type="region of interest" description="Disordered" evidence="1">
    <location>
        <begin position="750"/>
        <end position="795"/>
    </location>
</feature>
<keyword evidence="3" id="KW-1185">Reference proteome</keyword>
<dbReference type="InterPro" id="IPR051251">
    <property type="entry name" value="STK_FNIP-Repeat"/>
</dbReference>
<evidence type="ECO:0000313" key="3">
    <source>
        <dbReference type="Proteomes" id="UP001642464"/>
    </source>
</evidence>
<dbReference type="Proteomes" id="UP001642464">
    <property type="component" value="Unassembled WGS sequence"/>
</dbReference>
<dbReference type="Gene3D" id="3.80.10.10">
    <property type="entry name" value="Ribonuclease Inhibitor"/>
    <property type="match status" value="2"/>
</dbReference>
<dbReference type="Gene3D" id="1.25.40.10">
    <property type="entry name" value="Tetratricopeptide repeat domain"/>
    <property type="match status" value="1"/>
</dbReference>
<comment type="caution">
    <text evidence="2">The sequence shown here is derived from an EMBL/GenBank/DDBJ whole genome shotgun (WGS) entry which is preliminary data.</text>
</comment>
<dbReference type="InterPro" id="IPR032675">
    <property type="entry name" value="LRR_dom_sf"/>
</dbReference>
<sequence>MGTGVDNVDDEEKVADPDAWHSWKPRVFKEVQMQYRHLLVGPDPEEAWQAARHSAVERSYCRMCIKRPRRAETETLGFFLGEEDGFRDDGMVEPFQPPQEADTRPVPRWLTEAALLLKNPGRSSSAEVLVEGEVMQVSLLSTQQGLLLLPEGMMFRRLSGSAFAVPPGSSCCRDCCRLRAAWRVWFARNNELVLSTGSVTRPEEAVELVLDEDELIMALELALKHLEAGASCCIRVSEHWGVGPLLPSGNPSLRGAAVWIYLVLHEVTNEPLPLEHPDDTSRLDFARRKKEQGNLHFAKGDVASLARAVRRYASGAAAAEAAEGDEAAQLLTMMCLNGAQAQLRRGRFEEAIQLCDRVLGTGPNIKAFFRRAAAREALGDYLGAEEDLRTAAKRSDDPALRQQLAKVQGLRQQQKEQQRQAYGGVFEKMKLQDEEKEKKEKEASERRAKEAQKEAEERAKEAQRMQAQEQERTQEEQAKATVESLMKSEEPAEDFRNVRLSTGPEDYSVGLAGVRDGMTFQRRLLIEGFELPQSLGPDNRICQGKVTQEMVPLGLLSEKGATCKFDTGEHPALCSHQSLSNLRLAMAKPDEEKLREELKATAAAKPTPRPTAVAVLKCGIDGSLTHTEFEPDMPCFALLLTMKSKPILTYDLQGGLRHLTLLSLYTSVSREWNADEGNSVSFYFFLTKMYSKPEKQVLLQAQAEWAEAEMGDVTMRGNRTKWDEMERKELQELSLRRDAMMQKAQAAFGLKQPNGPGVTQAMGAGAALEASRDEKFHEGQRSDTSNGSRDASRVSIHGLNGDTFELQVAYTTTVRDVTQALAAQLGPGRRLVLTSSGRILNESKPIQQEVRGEEITYVAQPVGAGEAAVSLLRALGEDSNKHLGAADLNAIDAVASLTFSDDFDQSLERVILPRSLQSLTFGSHFNRSLAGVLLPESLQTLTFGQDFNQGLEGIKLPHGLQTLTFGHKFNKSLAWVTLPSSLQTLTFGYRFNQSLEGVILPSSLRTLTFGELFAQRLDGVVLPSKLRTLVFGGEFNHSLQAVPLPSSLETLTFGNLFNQSLDGVKLPGGLQRLSFDGQFNQSLASVTLPSSLRILTFGPEFNQSLADVRLPSLEALKFGVDFRRCLAGAALSCSLRTCREVAPTLHQSLKGVSSLPPSLQTLSLGISKGISLPSNLQTLTFSPDFNQSLEGLRWPCSLKTLTFGDEFNQSLKGVILPCNLQVLTFGQEFNRSLAGVVLPSSLRSLTFGAHFNQNWSGVKLPSSLQILTFGELFNQSLTGAKLPSGLRTLTFGPSFNQSVKGLTLPSSLETLTFGFSFNQSLRGCMLPSSLRILVFGYAFNQSLEGVMLPSSLQTLTFDYTFNHSMSGVELPSSLQILTFGYKFRHSLAGVTLPSSLEKLTLEGSFDLCGLEGALPSSLRALSFMPFSVHLAQRNCWA</sequence>
<dbReference type="SUPFAM" id="SSF52058">
    <property type="entry name" value="L domain-like"/>
    <property type="match status" value="2"/>
</dbReference>
<feature type="compositionally biased region" description="Basic and acidic residues" evidence="1">
    <location>
        <begin position="427"/>
        <end position="478"/>
    </location>
</feature>
<dbReference type="EMBL" id="CAXAMM010041807">
    <property type="protein sequence ID" value="CAK9101343.1"/>
    <property type="molecule type" value="Genomic_DNA"/>
</dbReference>
<dbReference type="InterPro" id="IPR011990">
    <property type="entry name" value="TPR-like_helical_dom_sf"/>
</dbReference>
<proteinExistence type="predicted"/>
<accession>A0ABP0RL36</accession>
<evidence type="ECO:0000313" key="2">
    <source>
        <dbReference type="EMBL" id="CAK9101343.1"/>
    </source>
</evidence>
<feature type="region of interest" description="Disordered" evidence="1">
    <location>
        <begin position="406"/>
        <end position="492"/>
    </location>
</feature>
<name>A0ABP0RL36_9DINO</name>